<dbReference type="KEGG" id="wco:G7084_00070"/>
<dbReference type="AlphaFoldDB" id="A0A6G8AXX9"/>
<dbReference type="RefSeq" id="WP_166008903.1">
    <property type="nucleotide sequence ID" value="NZ_CP049888.1"/>
</dbReference>
<dbReference type="Proteomes" id="UP000500741">
    <property type="component" value="Chromosome"/>
</dbReference>
<sequence>MIRPVNMVENIINTSGLNVDDVFTDEIPEENLKNDDLSRTQILITEARSTPATWGNGTFYDLDVAIDIQIFYSVDFNEDMTVFEVKLMKFFEKNGWRIADSQPHYPDISSSSEVHQIIKNMAITKNIGIED</sequence>
<reference evidence="1 2" key="1">
    <citation type="submission" date="2020-03" db="EMBL/GenBank/DDBJ databases">
        <title>Weissella sp. nov., isolated from Cybister lewisianus.</title>
        <authorList>
            <person name="Hyun D.-W."/>
            <person name="Bae J.-W."/>
        </authorList>
    </citation>
    <scope>NUCLEOTIDE SEQUENCE [LARGE SCALE GENOMIC DNA]</scope>
    <source>
        <strain evidence="1 2">HDW19</strain>
    </source>
</reference>
<accession>A0A6G8AXX9</accession>
<gene>
    <name evidence="1" type="ORF">G7084_00070</name>
</gene>
<evidence type="ECO:0000313" key="1">
    <source>
        <dbReference type="EMBL" id="QIL49856.1"/>
    </source>
</evidence>
<protein>
    <submittedName>
        <fullName evidence="1">DUF806 family protein</fullName>
    </submittedName>
</protein>
<dbReference type="EMBL" id="CP049888">
    <property type="protein sequence ID" value="QIL49856.1"/>
    <property type="molecule type" value="Genomic_DNA"/>
</dbReference>
<evidence type="ECO:0000313" key="2">
    <source>
        <dbReference type="Proteomes" id="UP000500741"/>
    </source>
</evidence>
<dbReference type="InterPro" id="IPR008524">
    <property type="entry name" value="DUF806"/>
</dbReference>
<keyword evidence="2" id="KW-1185">Reference proteome</keyword>
<proteinExistence type="predicted"/>
<dbReference type="Pfam" id="PF05657">
    <property type="entry name" value="DUF806"/>
    <property type="match status" value="1"/>
</dbReference>
<name>A0A6G8AXX9_9LACO</name>
<organism evidence="1 2">
    <name type="scientific">Weissella coleopterorum</name>
    <dbReference type="NCBI Taxonomy" id="2714949"/>
    <lineage>
        <taxon>Bacteria</taxon>
        <taxon>Bacillati</taxon>
        <taxon>Bacillota</taxon>
        <taxon>Bacilli</taxon>
        <taxon>Lactobacillales</taxon>
        <taxon>Lactobacillaceae</taxon>
        <taxon>Weissella</taxon>
    </lineage>
</organism>